<dbReference type="AlphaFoldDB" id="A0A428X651"/>
<reference evidence="2 3" key="1">
    <citation type="submission" date="2018-05" db="EMBL/GenBank/DDBJ databases">
        <title>Evolution of GPA BGCs.</title>
        <authorList>
            <person name="Waglechner N."/>
            <person name="Wright G.D."/>
        </authorList>
    </citation>
    <scope>NUCLEOTIDE SEQUENCE [LARGE SCALE GENOMIC DNA]</scope>
    <source>
        <strain evidence="2 3">DSM 5908</strain>
    </source>
</reference>
<dbReference type="InterPro" id="IPR009057">
    <property type="entry name" value="Homeodomain-like_sf"/>
</dbReference>
<dbReference type="Gene3D" id="1.10.10.60">
    <property type="entry name" value="Homeodomain-like"/>
    <property type="match status" value="1"/>
</dbReference>
<proteinExistence type="predicted"/>
<name>A0A428X651_AMYBA</name>
<organism evidence="2 3">
    <name type="scientific">Amycolatopsis balhimycina DSM 5908</name>
    <dbReference type="NCBI Taxonomy" id="1081091"/>
    <lineage>
        <taxon>Bacteria</taxon>
        <taxon>Bacillati</taxon>
        <taxon>Actinomycetota</taxon>
        <taxon>Actinomycetes</taxon>
        <taxon>Pseudonocardiales</taxon>
        <taxon>Pseudonocardiaceae</taxon>
        <taxon>Amycolatopsis</taxon>
    </lineage>
</organism>
<dbReference type="OrthoDB" id="341531at2"/>
<gene>
    <name evidence="2" type="ORF">DMA12_01095</name>
</gene>
<evidence type="ECO:0000313" key="3">
    <source>
        <dbReference type="Proteomes" id="UP000286716"/>
    </source>
</evidence>
<dbReference type="SUPFAM" id="SSF46689">
    <property type="entry name" value="Homeodomain-like"/>
    <property type="match status" value="1"/>
</dbReference>
<dbReference type="EMBL" id="QHHU01000001">
    <property type="protein sequence ID" value="RSM50779.1"/>
    <property type="molecule type" value="Genomic_DNA"/>
</dbReference>
<evidence type="ECO:0000259" key="1">
    <source>
        <dbReference type="Pfam" id="PF13518"/>
    </source>
</evidence>
<evidence type="ECO:0000313" key="2">
    <source>
        <dbReference type="EMBL" id="RSM50779.1"/>
    </source>
</evidence>
<keyword evidence="3" id="KW-1185">Reference proteome</keyword>
<protein>
    <submittedName>
        <fullName evidence="2">Transcriptional regulator</fullName>
    </submittedName>
</protein>
<comment type="caution">
    <text evidence="2">The sequence shown here is derived from an EMBL/GenBank/DDBJ whole genome shotgun (WGS) entry which is preliminary data.</text>
</comment>
<feature type="domain" description="Insertion element IS150 protein InsJ-like helix-turn-helix" evidence="1">
    <location>
        <begin position="18"/>
        <end position="68"/>
    </location>
</feature>
<dbReference type="Pfam" id="PF13518">
    <property type="entry name" value="HTH_28"/>
    <property type="match status" value="1"/>
</dbReference>
<sequence length="278" mass="29992">MTSGDARKLPAEALEVLRRRAVAAVEAGASRVEVARMFGVSRKTVGAWVQAYRTAGDPALRPKPRGRRPGEQLVLSPPHQAATIKAIIAGSPETHGLPHRLWNRQAVAEFVNHRYRILLSATTVTHYLGRWGLIEEAALTPDPARRPIPVFVPVQRPAAGAGTWLPDGEPLWLAWTRPHTPPDTGRGPVAAGHNLLTGFRTHFGDVHVLVAVTNRGVLHFQARLGPFDAGDVTAFLRELAAQAGRGLNVVVGRWPAGAHEVLRSVPAGFPARFILPPG</sequence>
<dbReference type="InterPro" id="IPR055247">
    <property type="entry name" value="InsJ-like_HTH"/>
</dbReference>
<dbReference type="Proteomes" id="UP000286716">
    <property type="component" value="Unassembled WGS sequence"/>
</dbReference>
<dbReference type="RefSeq" id="WP_063714223.1">
    <property type="nucleotide sequence ID" value="NZ_QHHU01000001.1"/>
</dbReference>
<accession>A0A428X651</accession>